<dbReference type="Pfam" id="PF13556">
    <property type="entry name" value="HTH_30"/>
    <property type="match status" value="1"/>
</dbReference>
<comment type="similarity">
    <text evidence="1">Belongs to the CdaR family.</text>
</comment>
<reference evidence="5 6" key="1">
    <citation type="journal article" date="2022" name="BMC Genomics">
        <title>Comparative genome analysis of mycobacteria focusing on tRNA and non-coding RNA.</title>
        <authorList>
            <person name="Behra P.R.K."/>
            <person name="Pettersson B.M.F."/>
            <person name="Ramesh M."/>
            <person name="Das S."/>
            <person name="Dasgupta S."/>
            <person name="Kirsebom L.A."/>
        </authorList>
    </citation>
    <scope>NUCLEOTIDE SEQUENCE [LARGE SCALE GENOMIC DNA]</scope>
    <source>
        <strain evidence="5 6">DSM 44078</strain>
    </source>
</reference>
<dbReference type="PANTHER" id="PTHR33744:SF1">
    <property type="entry name" value="DNA-BINDING TRANSCRIPTIONAL ACTIVATOR ADER"/>
    <property type="match status" value="1"/>
</dbReference>
<evidence type="ECO:0000256" key="1">
    <source>
        <dbReference type="ARBA" id="ARBA00006754"/>
    </source>
</evidence>
<evidence type="ECO:0000259" key="3">
    <source>
        <dbReference type="Pfam" id="PF13556"/>
    </source>
</evidence>
<proteinExistence type="inferred from homology"/>
<organism evidence="5 6">
    <name type="scientific">Mycolicibacterium komossense</name>
    <dbReference type="NCBI Taxonomy" id="1779"/>
    <lineage>
        <taxon>Bacteria</taxon>
        <taxon>Bacillati</taxon>
        <taxon>Actinomycetota</taxon>
        <taxon>Actinomycetes</taxon>
        <taxon>Mycobacteriales</taxon>
        <taxon>Mycobacteriaceae</taxon>
        <taxon>Mycolicibacterium</taxon>
    </lineage>
</organism>
<evidence type="ECO:0000313" key="5">
    <source>
        <dbReference type="EMBL" id="MCV7228158.1"/>
    </source>
</evidence>
<evidence type="ECO:0000313" key="6">
    <source>
        <dbReference type="Proteomes" id="UP001526201"/>
    </source>
</evidence>
<dbReference type="Pfam" id="PF17853">
    <property type="entry name" value="GGDEF_2"/>
    <property type="match status" value="1"/>
</dbReference>
<dbReference type="RefSeq" id="WP_264069222.1">
    <property type="nucleotide sequence ID" value="NZ_JACKTY010000031.1"/>
</dbReference>
<protein>
    <submittedName>
        <fullName evidence="5">PucR family transcriptional regulator ligand-binding domain-containing protein</fullName>
    </submittedName>
</protein>
<dbReference type="EMBL" id="JACKTY010000031">
    <property type="protein sequence ID" value="MCV7228158.1"/>
    <property type="molecule type" value="Genomic_DNA"/>
</dbReference>
<dbReference type="InterPro" id="IPR041522">
    <property type="entry name" value="CdaR_GGDEF"/>
</dbReference>
<name>A0ABT3CF95_9MYCO</name>
<accession>A0ABT3CF95</accession>
<sequence>MTVRRLAQLPELNLTLIAGRENGDRTITWAHAIELADPTPYLAGGELVMTTGMNVGVTEAEQLDYLARLSATGVAALAFDTGTTHDQVPRGIISAGDALGLPVLAVPPQTPFIAITRAVIDEVNADQLRSVQRVVDQQEVMAREALRNGIPAVVTALSNALSATTVVIATDGSVLAAAGPDIDRVAAFCLVQLHSPRSRRGLSSKVLADGEGYCSLQTLRAAQTLRGYMAVRTEVPLSPPNRLLVSHAVALISIELDKPAKVLGAEQRLRTAVTALLIAQPSAIEPGILRYFGFTPEDPIAVVVLTNTGPALAAERQTQQLLDTRGVPYLMWTGRDEILLVVAADGSVTATEIRQALGAQLQRHLGGGLSLPGSFQNVDLCVNQARTAARAYPDDHFREFAAIGVFGVILGNRSTAELDLLVQRLRPLEEHDRQQNSATGAGLVASLEAYLSHNGQIENAAATLGVHRHTMRNRLAKISELTHTDLGTADSRAELWVALKARDLLAVGSPPPAMPQDRG</sequence>
<evidence type="ECO:0000259" key="4">
    <source>
        <dbReference type="Pfam" id="PF17853"/>
    </source>
</evidence>
<comment type="caution">
    <text evidence="5">The sequence shown here is derived from an EMBL/GenBank/DDBJ whole genome shotgun (WGS) entry which is preliminary data.</text>
</comment>
<dbReference type="Pfam" id="PF07905">
    <property type="entry name" value="PucR"/>
    <property type="match status" value="1"/>
</dbReference>
<feature type="domain" description="CdaR GGDEF-like" evidence="4">
    <location>
        <begin position="289"/>
        <end position="391"/>
    </location>
</feature>
<gene>
    <name evidence="5" type="ORF">H7J73_19280</name>
</gene>
<evidence type="ECO:0000259" key="2">
    <source>
        <dbReference type="Pfam" id="PF07905"/>
    </source>
</evidence>
<dbReference type="InterPro" id="IPR025736">
    <property type="entry name" value="PucR_C-HTH_dom"/>
</dbReference>
<dbReference type="PANTHER" id="PTHR33744">
    <property type="entry name" value="CARBOHYDRATE DIACID REGULATOR"/>
    <property type="match status" value="1"/>
</dbReference>
<dbReference type="Gene3D" id="1.10.10.2840">
    <property type="entry name" value="PucR C-terminal helix-turn-helix domain"/>
    <property type="match status" value="1"/>
</dbReference>
<dbReference type="InterPro" id="IPR042070">
    <property type="entry name" value="PucR_C-HTH_sf"/>
</dbReference>
<dbReference type="InterPro" id="IPR051448">
    <property type="entry name" value="CdaR-like_regulators"/>
</dbReference>
<feature type="domain" description="PucR C-terminal helix-turn-helix" evidence="3">
    <location>
        <begin position="443"/>
        <end position="501"/>
    </location>
</feature>
<dbReference type="Proteomes" id="UP001526201">
    <property type="component" value="Unassembled WGS sequence"/>
</dbReference>
<dbReference type="InterPro" id="IPR012914">
    <property type="entry name" value="PucR_dom"/>
</dbReference>
<keyword evidence="6" id="KW-1185">Reference proteome</keyword>
<feature type="domain" description="Purine catabolism PurC-like" evidence="2">
    <location>
        <begin position="6"/>
        <end position="122"/>
    </location>
</feature>